<dbReference type="EMBL" id="AMZH03004886">
    <property type="protein sequence ID" value="RRT67870.1"/>
    <property type="molecule type" value="Genomic_DNA"/>
</dbReference>
<name>A0A426ZV88_ENSVE</name>
<evidence type="ECO:0000313" key="3">
    <source>
        <dbReference type="Proteomes" id="UP000287651"/>
    </source>
</evidence>
<organism evidence="2 3">
    <name type="scientific">Ensete ventricosum</name>
    <name type="common">Abyssinian banana</name>
    <name type="synonym">Musa ensete</name>
    <dbReference type="NCBI Taxonomy" id="4639"/>
    <lineage>
        <taxon>Eukaryota</taxon>
        <taxon>Viridiplantae</taxon>
        <taxon>Streptophyta</taxon>
        <taxon>Embryophyta</taxon>
        <taxon>Tracheophyta</taxon>
        <taxon>Spermatophyta</taxon>
        <taxon>Magnoliopsida</taxon>
        <taxon>Liliopsida</taxon>
        <taxon>Zingiberales</taxon>
        <taxon>Musaceae</taxon>
        <taxon>Ensete</taxon>
    </lineage>
</organism>
<feature type="compositionally biased region" description="Polar residues" evidence="1">
    <location>
        <begin position="70"/>
        <end position="82"/>
    </location>
</feature>
<evidence type="ECO:0000313" key="2">
    <source>
        <dbReference type="EMBL" id="RRT67870.1"/>
    </source>
</evidence>
<dbReference type="AlphaFoldDB" id="A0A426ZV88"/>
<sequence length="82" mass="9269">MWGYWRCVEGDGTGTTEPVIQMAHMTCIFFPLEDKTEAHGKGSLRPPARAVRYHSRTKKWNKSMPATGVWTETSKTPTWPGS</sequence>
<comment type="caution">
    <text evidence="2">The sequence shown here is derived from an EMBL/GenBank/DDBJ whole genome shotgun (WGS) entry which is preliminary data.</text>
</comment>
<accession>A0A426ZV88</accession>
<gene>
    <name evidence="2" type="ORF">B296_00022982</name>
</gene>
<evidence type="ECO:0000256" key="1">
    <source>
        <dbReference type="SAM" id="MobiDB-lite"/>
    </source>
</evidence>
<proteinExistence type="predicted"/>
<dbReference type="Proteomes" id="UP000287651">
    <property type="component" value="Unassembled WGS sequence"/>
</dbReference>
<feature type="region of interest" description="Disordered" evidence="1">
    <location>
        <begin position="55"/>
        <end position="82"/>
    </location>
</feature>
<protein>
    <submittedName>
        <fullName evidence="2">Uncharacterized protein</fullName>
    </submittedName>
</protein>
<reference evidence="2 3" key="1">
    <citation type="journal article" date="2014" name="Agronomy (Basel)">
        <title>A Draft Genome Sequence for Ensete ventricosum, the Drought-Tolerant Tree Against Hunger.</title>
        <authorList>
            <person name="Harrison J."/>
            <person name="Moore K.A."/>
            <person name="Paszkiewicz K."/>
            <person name="Jones T."/>
            <person name="Grant M."/>
            <person name="Ambacheew D."/>
            <person name="Muzemil S."/>
            <person name="Studholme D.J."/>
        </authorList>
    </citation>
    <scope>NUCLEOTIDE SEQUENCE [LARGE SCALE GENOMIC DNA]</scope>
</reference>